<dbReference type="AlphaFoldDB" id="A0A094PR65"/>
<dbReference type="SUPFAM" id="SSF52540">
    <property type="entry name" value="P-loop containing nucleoside triphosphate hydrolases"/>
    <property type="match status" value="1"/>
</dbReference>
<dbReference type="InterPro" id="IPR027417">
    <property type="entry name" value="P-loop_NTPase"/>
</dbReference>
<comment type="caution">
    <text evidence="1">The sequence shown here is derived from an EMBL/GenBank/DDBJ whole genome shotgun (WGS) entry which is preliminary data.</text>
</comment>
<accession>A0A094PR65</accession>
<name>A0A094PR65_9ZZZZ</name>
<reference evidence="1" key="1">
    <citation type="submission" date="2014-05" db="EMBL/GenBank/DDBJ databases">
        <title>Key roles for freshwater Actinobacteria revealed by deep metagenomic sequencing.</title>
        <authorList>
            <person name="Ghai R."/>
            <person name="Mizuno C.M."/>
            <person name="Picazo A."/>
            <person name="Camacho A."/>
            <person name="Rodriguez-Valera F."/>
        </authorList>
    </citation>
    <scope>NUCLEOTIDE SEQUENCE</scope>
</reference>
<evidence type="ECO:0000313" key="1">
    <source>
        <dbReference type="EMBL" id="KGA13592.1"/>
    </source>
</evidence>
<organism evidence="1">
    <name type="scientific">freshwater metagenome</name>
    <dbReference type="NCBI Taxonomy" id="449393"/>
    <lineage>
        <taxon>unclassified sequences</taxon>
        <taxon>metagenomes</taxon>
        <taxon>ecological metagenomes</taxon>
    </lineage>
</organism>
<dbReference type="Gene3D" id="3.40.50.300">
    <property type="entry name" value="P-loop containing nucleotide triphosphate hydrolases"/>
    <property type="match status" value="1"/>
</dbReference>
<dbReference type="Pfam" id="PF13238">
    <property type="entry name" value="AAA_18"/>
    <property type="match status" value="1"/>
</dbReference>
<proteinExistence type="predicted"/>
<protein>
    <recommendedName>
        <fullName evidence="2">(d)CMP kinase</fullName>
    </recommendedName>
</protein>
<gene>
    <name evidence="1" type="ORF">GM50_21935</name>
</gene>
<evidence type="ECO:0008006" key="2">
    <source>
        <dbReference type="Google" id="ProtNLM"/>
    </source>
</evidence>
<sequence>MELIAALLDLCNSKERPIIAIDGPAGAGKTTLAREINLALSLEMSVNVVHMDDLYDGWDNALGKDLTKVLTYVTDQHKQKKSAKIDKYSWTTSSFEDSEELPPADLLILEGVGSGDMAIQDDLAALIWIDIDPEIGVKRVIERDGAKVVDEMRKWLRTQEEYFSQHSTREKADFILTT</sequence>
<dbReference type="EMBL" id="JNSK01000162">
    <property type="protein sequence ID" value="KGA13592.1"/>
    <property type="molecule type" value="Genomic_DNA"/>
</dbReference>